<evidence type="ECO:0000313" key="3">
    <source>
        <dbReference type="Proteomes" id="UP001314170"/>
    </source>
</evidence>
<dbReference type="EMBL" id="CAWUPB010001189">
    <property type="protein sequence ID" value="CAK7351777.1"/>
    <property type="molecule type" value="Genomic_DNA"/>
</dbReference>
<proteinExistence type="predicted"/>
<keyword evidence="3" id="KW-1185">Reference proteome</keyword>
<accession>A0AAV1SLU1</accession>
<dbReference type="Proteomes" id="UP001314170">
    <property type="component" value="Unassembled WGS sequence"/>
</dbReference>
<evidence type="ECO:0000313" key="2">
    <source>
        <dbReference type="EMBL" id="CAK7351777.1"/>
    </source>
</evidence>
<organism evidence="2 3">
    <name type="scientific">Dovyalis caffra</name>
    <dbReference type="NCBI Taxonomy" id="77055"/>
    <lineage>
        <taxon>Eukaryota</taxon>
        <taxon>Viridiplantae</taxon>
        <taxon>Streptophyta</taxon>
        <taxon>Embryophyta</taxon>
        <taxon>Tracheophyta</taxon>
        <taxon>Spermatophyta</taxon>
        <taxon>Magnoliopsida</taxon>
        <taxon>eudicotyledons</taxon>
        <taxon>Gunneridae</taxon>
        <taxon>Pentapetalae</taxon>
        <taxon>rosids</taxon>
        <taxon>fabids</taxon>
        <taxon>Malpighiales</taxon>
        <taxon>Salicaceae</taxon>
        <taxon>Flacourtieae</taxon>
        <taxon>Dovyalis</taxon>
    </lineage>
</organism>
<name>A0AAV1SLU1_9ROSI</name>
<protein>
    <submittedName>
        <fullName evidence="2">Uncharacterized protein</fullName>
    </submittedName>
</protein>
<evidence type="ECO:0000256" key="1">
    <source>
        <dbReference type="SAM" id="MobiDB-lite"/>
    </source>
</evidence>
<feature type="region of interest" description="Disordered" evidence="1">
    <location>
        <begin position="31"/>
        <end position="50"/>
    </location>
</feature>
<gene>
    <name evidence="2" type="ORF">DCAF_LOCUS23992</name>
</gene>
<reference evidence="2 3" key="1">
    <citation type="submission" date="2024-01" db="EMBL/GenBank/DDBJ databases">
        <authorList>
            <person name="Waweru B."/>
        </authorList>
    </citation>
    <scope>NUCLEOTIDE SEQUENCE [LARGE SCALE GENOMIC DNA]</scope>
</reference>
<dbReference type="AlphaFoldDB" id="A0AAV1SLU1"/>
<sequence>MEEQQSVDKERLVPIKGRQFMAIRHEQSYSLKPYGHPIGGQRDGMDWMAR</sequence>
<comment type="caution">
    <text evidence="2">The sequence shown here is derived from an EMBL/GenBank/DDBJ whole genome shotgun (WGS) entry which is preliminary data.</text>
</comment>